<dbReference type="EMBL" id="BTGU01000010">
    <property type="protein sequence ID" value="GMN40085.1"/>
    <property type="molecule type" value="Genomic_DNA"/>
</dbReference>
<reference evidence="2" key="1">
    <citation type="submission" date="2023-07" db="EMBL/GenBank/DDBJ databases">
        <title>draft genome sequence of fig (Ficus carica).</title>
        <authorList>
            <person name="Takahashi T."/>
            <person name="Nishimura K."/>
        </authorList>
    </citation>
    <scope>NUCLEOTIDE SEQUENCE</scope>
</reference>
<organism evidence="2 3">
    <name type="scientific">Ficus carica</name>
    <name type="common">Common fig</name>
    <dbReference type="NCBI Taxonomy" id="3494"/>
    <lineage>
        <taxon>Eukaryota</taxon>
        <taxon>Viridiplantae</taxon>
        <taxon>Streptophyta</taxon>
        <taxon>Embryophyta</taxon>
        <taxon>Tracheophyta</taxon>
        <taxon>Spermatophyta</taxon>
        <taxon>Magnoliopsida</taxon>
        <taxon>eudicotyledons</taxon>
        <taxon>Gunneridae</taxon>
        <taxon>Pentapetalae</taxon>
        <taxon>rosids</taxon>
        <taxon>fabids</taxon>
        <taxon>Rosales</taxon>
        <taxon>Moraceae</taxon>
        <taxon>Ficeae</taxon>
        <taxon>Ficus</taxon>
    </lineage>
</organism>
<name>A0AA87ZV23_FICCA</name>
<dbReference type="AlphaFoldDB" id="A0AA87ZV23"/>
<protein>
    <submittedName>
        <fullName evidence="2">Uncharacterized protein</fullName>
    </submittedName>
</protein>
<comment type="caution">
    <text evidence="2">The sequence shown here is derived from an EMBL/GenBank/DDBJ whole genome shotgun (WGS) entry which is preliminary data.</text>
</comment>
<proteinExistence type="predicted"/>
<evidence type="ECO:0000313" key="3">
    <source>
        <dbReference type="Proteomes" id="UP001187192"/>
    </source>
</evidence>
<accession>A0AA87ZV23</accession>
<sequence>MFCYNSTKMSDLLGDSKNDYLSVDVNITGPSKNIDSSDSGDRTGALAEQSERTSDDLSDISDIPTLKRLATPTRYA</sequence>
<evidence type="ECO:0000313" key="2">
    <source>
        <dbReference type="EMBL" id="GMN40085.1"/>
    </source>
</evidence>
<evidence type="ECO:0000256" key="1">
    <source>
        <dbReference type="SAM" id="MobiDB-lite"/>
    </source>
</evidence>
<keyword evidence="3" id="KW-1185">Reference proteome</keyword>
<feature type="compositionally biased region" description="Polar residues" evidence="1">
    <location>
        <begin position="28"/>
        <end position="37"/>
    </location>
</feature>
<dbReference type="Proteomes" id="UP001187192">
    <property type="component" value="Unassembled WGS sequence"/>
</dbReference>
<feature type="region of interest" description="Disordered" evidence="1">
    <location>
        <begin position="27"/>
        <end position="63"/>
    </location>
</feature>
<gene>
    <name evidence="2" type="ORF">TIFTF001_009312</name>
</gene>